<dbReference type="Gene3D" id="3.30.565.10">
    <property type="entry name" value="Histidine kinase-like ATPase, C-terminal domain"/>
    <property type="match status" value="1"/>
</dbReference>
<keyword evidence="2" id="KW-1003">Cell membrane</keyword>
<feature type="transmembrane region" description="Helical" evidence="9">
    <location>
        <begin position="276"/>
        <end position="294"/>
    </location>
</feature>
<comment type="caution">
    <text evidence="11">The sequence shown here is derived from an EMBL/GenBank/DDBJ whole genome shotgun (WGS) entry which is preliminary data.</text>
</comment>
<feature type="transmembrane region" description="Helical" evidence="9">
    <location>
        <begin position="247"/>
        <end position="264"/>
    </location>
</feature>
<evidence type="ECO:0000256" key="6">
    <source>
        <dbReference type="ARBA" id="ARBA00022989"/>
    </source>
</evidence>
<keyword evidence="5" id="KW-0418">Kinase</keyword>
<dbReference type="InterPro" id="IPR003594">
    <property type="entry name" value="HATPase_dom"/>
</dbReference>
<comment type="subcellular location">
    <subcellularLocation>
        <location evidence="1">Cell membrane</location>
        <topology evidence="1">Multi-pass membrane protein</topology>
    </subcellularLocation>
</comment>
<dbReference type="SUPFAM" id="SSF50156">
    <property type="entry name" value="PDZ domain-like"/>
    <property type="match status" value="1"/>
</dbReference>
<accession>A0ABQ4BYX7</accession>
<dbReference type="Gene3D" id="1.20.5.1930">
    <property type="match status" value="1"/>
</dbReference>
<protein>
    <recommendedName>
        <fullName evidence="10">Histidine kinase/HSP90-like ATPase domain-containing protein</fullName>
    </recommendedName>
</protein>
<dbReference type="InterPro" id="IPR036890">
    <property type="entry name" value="HATPase_C_sf"/>
</dbReference>
<dbReference type="SUPFAM" id="SSF55874">
    <property type="entry name" value="ATPase domain of HSP90 chaperone/DNA topoisomerase II/histidine kinase"/>
    <property type="match status" value="1"/>
</dbReference>
<feature type="domain" description="Histidine kinase/HSP90-like ATPase" evidence="10">
    <location>
        <begin position="628"/>
        <end position="718"/>
    </location>
</feature>
<dbReference type="Pfam" id="PF02518">
    <property type="entry name" value="HATPase_c"/>
    <property type="match status" value="1"/>
</dbReference>
<feature type="transmembrane region" description="Helical" evidence="9">
    <location>
        <begin position="306"/>
        <end position="327"/>
    </location>
</feature>
<keyword evidence="7" id="KW-0902">Two-component regulatory system</keyword>
<dbReference type="InterPro" id="IPR011712">
    <property type="entry name" value="Sig_transdc_His_kin_sub3_dim/P"/>
</dbReference>
<dbReference type="InterPro" id="IPR050482">
    <property type="entry name" value="Sensor_HK_TwoCompSys"/>
</dbReference>
<keyword evidence="8 9" id="KW-0472">Membrane</keyword>
<evidence type="ECO:0000256" key="2">
    <source>
        <dbReference type="ARBA" id="ARBA00022475"/>
    </source>
</evidence>
<feature type="transmembrane region" description="Helical" evidence="9">
    <location>
        <begin position="209"/>
        <end position="227"/>
    </location>
</feature>
<dbReference type="InterPro" id="IPR036034">
    <property type="entry name" value="PDZ_sf"/>
</dbReference>
<name>A0ABQ4BYX7_9ACTN</name>
<reference evidence="11 12" key="1">
    <citation type="submission" date="2021-01" db="EMBL/GenBank/DDBJ databases">
        <title>Whole genome shotgun sequence of Asanoa iriomotensis NBRC 100142.</title>
        <authorList>
            <person name="Komaki H."/>
            <person name="Tamura T."/>
        </authorList>
    </citation>
    <scope>NUCLEOTIDE SEQUENCE [LARGE SCALE GENOMIC DNA]</scope>
    <source>
        <strain evidence="11 12">NBRC 100142</strain>
    </source>
</reference>
<dbReference type="PANTHER" id="PTHR24421">
    <property type="entry name" value="NITRATE/NITRITE SENSOR PROTEIN NARX-RELATED"/>
    <property type="match status" value="1"/>
</dbReference>
<dbReference type="PANTHER" id="PTHR24421:SF37">
    <property type="entry name" value="SENSOR HISTIDINE KINASE NARS"/>
    <property type="match status" value="1"/>
</dbReference>
<keyword evidence="6 9" id="KW-1133">Transmembrane helix</keyword>
<evidence type="ECO:0000256" key="9">
    <source>
        <dbReference type="SAM" id="Phobius"/>
    </source>
</evidence>
<evidence type="ECO:0000256" key="4">
    <source>
        <dbReference type="ARBA" id="ARBA00022692"/>
    </source>
</evidence>
<organism evidence="11 12">
    <name type="scientific">Asanoa iriomotensis</name>
    <dbReference type="NCBI Taxonomy" id="234613"/>
    <lineage>
        <taxon>Bacteria</taxon>
        <taxon>Bacillati</taxon>
        <taxon>Actinomycetota</taxon>
        <taxon>Actinomycetes</taxon>
        <taxon>Micromonosporales</taxon>
        <taxon>Micromonosporaceae</taxon>
        <taxon>Asanoa</taxon>
    </lineage>
</organism>
<sequence length="729" mass="78575">MPQRVRRWAGTMLLLAVCVAPAVWVATVRLAAPADGTAVYPSAPPWGPDGVVIREVRADGGALLPGDLVVAVDGHPLGAVTPGPSAVYTVVRDGTAMDIPVTLHRYPVRDVLREHVWALPFAAVELAVAAFVIRRRPRDPAARALFGIATLQLAGGAAYPLSSQVVDVATGRIWPSLVSDTANALMWGAMLHFALVFPRRRPLRWQWTALAYAAPLILYAARLVTGLPGANPLQRLGLLAAVSPPAANVYPLVIVAALVIGYVRNHDPGDRRRMRWQLYAFGFGVTAYIGLGRLPEWLWGSPLLGWDVLTLFFLPCPLALGAAVLRYRLFDIQVILKRSLVYGLLSALVVLAYVGIVAAVRPLLGAQVPLAAVAIVAVTVVPAATRLHRVVGRWLYGDRDDPYEVLRQLSATLESSVSPRAVLERVVHSLRRTLRLSYAAVEIGGIPTVAVGTASAEPTDIALVHRGEHHGRLRLDPGPLREPFGPDDDRLLDGLARQVGVIAHHLQLSARLQHSLERTVTALEEERRRIRRDIHDGLGPTLASVTMRLRLARQFLHDDPPTADAIFAGLVETHEHALADLRRLVEGLRPPILDQLGLTAALREQATRLGGPVTITIATTDVEPLPAAVEVAAYHVVSEALTNVVRHAGAHTCVVHLRRDDALHIEVRDDGTGLPAVYQAGMGLRSMRERCAELGGTADIHTTPTGGTLVTAHLPLPTQDGGPHRSASL</sequence>
<feature type="transmembrane region" description="Helical" evidence="9">
    <location>
        <begin position="173"/>
        <end position="197"/>
    </location>
</feature>
<dbReference type="RefSeq" id="WP_203701548.1">
    <property type="nucleotide sequence ID" value="NZ_BAAALU010000010.1"/>
</dbReference>
<evidence type="ECO:0000313" key="11">
    <source>
        <dbReference type="EMBL" id="GIF55744.1"/>
    </source>
</evidence>
<evidence type="ECO:0000256" key="8">
    <source>
        <dbReference type="ARBA" id="ARBA00023136"/>
    </source>
</evidence>
<evidence type="ECO:0000256" key="1">
    <source>
        <dbReference type="ARBA" id="ARBA00004651"/>
    </source>
</evidence>
<evidence type="ECO:0000256" key="5">
    <source>
        <dbReference type="ARBA" id="ARBA00022777"/>
    </source>
</evidence>
<dbReference type="EMBL" id="BONC01000009">
    <property type="protein sequence ID" value="GIF55744.1"/>
    <property type="molecule type" value="Genomic_DNA"/>
</dbReference>
<proteinExistence type="predicted"/>
<gene>
    <name evidence="11" type="ORF">Air01nite_18390</name>
</gene>
<keyword evidence="4 9" id="KW-0812">Transmembrane</keyword>
<feature type="transmembrane region" description="Helical" evidence="9">
    <location>
        <begin position="339"/>
        <end position="360"/>
    </location>
</feature>
<keyword evidence="3" id="KW-0808">Transferase</keyword>
<evidence type="ECO:0000259" key="10">
    <source>
        <dbReference type="SMART" id="SM00387"/>
    </source>
</evidence>
<dbReference type="Pfam" id="PF07730">
    <property type="entry name" value="HisKA_3"/>
    <property type="match status" value="1"/>
</dbReference>
<keyword evidence="12" id="KW-1185">Reference proteome</keyword>
<evidence type="ECO:0000256" key="3">
    <source>
        <dbReference type="ARBA" id="ARBA00022679"/>
    </source>
</evidence>
<evidence type="ECO:0000313" key="12">
    <source>
        <dbReference type="Proteomes" id="UP000624325"/>
    </source>
</evidence>
<dbReference type="SMART" id="SM00387">
    <property type="entry name" value="HATPase_c"/>
    <property type="match status" value="1"/>
</dbReference>
<dbReference type="Proteomes" id="UP000624325">
    <property type="component" value="Unassembled WGS sequence"/>
</dbReference>
<dbReference type="CDD" id="cd16917">
    <property type="entry name" value="HATPase_UhpB-NarQ-NarX-like"/>
    <property type="match status" value="1"/>
</dbReference>
<evidence type="ECO:0000256" key="7">
    <source>
        <dbReference type="ARBA" id="ARBA00023012"/>
    </source>
</evidence>
<feature type="transmembrane region" description="Helical" evidence="9">
    <location>
        <begin position="145"/>
        <end position="161"/>
    </location>
</feature>
<feature type="transmembrane region" description="Helical" evidence="9">
    <location>
        <begin position="115"/>
        <end position="133"/>
    </location>
</feature>